<protein>
    <submittedName>
        <fullName evidence="2">Uncharacterized protein</fullName>
    </submittedName>
</protein>
<keyword evidence="3" id="KW-1185">Reference proteome</keyword>
<dbReference type="EnsemblMetazoa" id="XM_024227252.1">
    <property type="protein sequence ID" value="XP_024083020.1"/>
    <property type="gene ID" value="LOC106673714"/>
</dbReference>
<name>A0A8I6TMA0_CIMLE</name>
<evidence type="ECO:0000313" key="2">
    <source>
        <dbReference type="EnsemblMetazoa" id="XP_024083020.1"/>
    </source>
</evidence>
<evidence type="ECO:0000313" key="3">
    <source>
        <dbReference type="Proteomes" id="UP000494040"/>
    </source>
</evidence>
<dbReference type="AlphaFoldDB" id="A0A8I6TMA0"/>
<sequence length="212" mass="24159">MFCCRKNMSNLSSKDLLTSDESIIEPSFIEQTKKSHKNFAIVEESSDESIIEPSFIEQTKKSHKNFAIVEESSDESIDLSSEFIAFKEKSNNSTQNLRFEESSYESEFISPIKNEDNNRSRKRLNRSICQVLSEEPSTSGVCNTPEQISKRLDNTSSAVKHKRDQISTRSESDDEWFSISTWKSNSIHKPFDSSSVKISDDDSDEVSCLNKV</sequence>
<dbReference type="RefSeq" id="XP_024083020.1">
    <property type="nucleotide sequence ID" value="XM_024227252.1"/>
</dbReference>
<evidence type="ECO:0000256" key="1">
    <source>
        <dbReference type="SAM" id="MobiDB-lite"/>
    </source>
</evidence>
<proteinExistence type="predicted"/>
<dbReference type="KEGG" id="clec:106673714"/>
<organism evidence="2 3">
    <name type="scientific">Cimex lectularius</name>
    <name type="common">Bed bug</name>
    <name type="synonym">Acanthia lectularia</name>
    <dbReference type="NCBI Taxonomy" id="79782"/>
    <lineage>
        <taxon>Eukaryota</taxon>
        <taxon>Metazoa</taxon>
        <taxon>Ecdysozoa</taxon>
        <taxon>Arthropoda</taxon>
        <taxon>Hexapoda</taxon>
        <taxon>Insecta</taxon>
        <taxon>Pterygota</taxon>
        <taxon>Neoptera</taxon>
        <taxon>Paraneoptera</taxon>
        <taxon>Hemiptera</taxon>
        <taxon>Heteroptera</taxon>
        <taxon>Panheteroptera</taxon>
        <taxon>Cimicomorpha</taxon>
        <taxon>Cimicidae</taxon>
        <taxon>Cimex</taxon>
    </lineage>
</organism>
<reference evidence="2" key="1">
    <citation type="submission" date="2022-01" db="UniProtKB">
        <authorList>
            <consortium name="EnsemblMetazoa"/>
        </authorList>
    </citation>
    <scope>IDENTIFICATION</scope>
</reference>
<feature type="compositionally biased region" description="Polar residues" evidence="1">
    <location>
        <begin position="178"/>
        <end position="187"/>
    </location>
</feature>
<dbReference type="GeneID" id="106673714"/>
<feature type="region of interest" description="Disordered" evidence="1">
    <location>
        <begin position="153"/>
        <end position="212"/>
    </location>
</feature>
<dbReference type="Proteomes" id="UP000494040">
    <property type="component" value="Unassembled WGS sequence"/>
</dbReference>
<accession>A0A8I6TMA0</accession>